<reference evidence="2 3" key="1">
    <citation type="submission" date="2012-05" db="EMBL/GenBank/DDBJ databases">
        <title>Finished chromosome of genome of Chamaesiphon sp. PCC 6605.</title>
        <authorList>
            <consortium name="US DOE Joint Genome Institute"/>
            <person name="Gugger M."/>
            <person name="Coursin T."/>
            <person name="Rippka R."/>
            <person name="Tandeau De Marsac N."/>
            <person name="Huntemann M."/>
            <person name="Wei C.-L."/>
            <person name="Han J."/>
            <person name="Detter J.C."/>
            <person name="Han C."/>
            <person name="Tapia R."/>
            <person name="Chen A."/>
            <person name="Kyrpides N."/>
            <person name="Mavromatis K."/>
            <person name="Markowitz V."/>
            <person name="Szeto E."/>
            <person name="Ivanova N."/>
            <person name="Pagani I."/>
            <person name="Pati A."/>
            <person name="Goodwin L."/>
            <person name="Nordberg H.P."/>
            <person name="Cantor M.N."/>
            <person name="Hua S.X."/>
            <person name="Woyke T."/>
            <person name="Kerfeld C.A."/>
        </authorList>
    </citation>
    <scope>NUCLEOTIDE SEQUENCE [LARGE SCALE GENOMIC DNA]</scope>
    <source>
        <strain evidence="3">ATCC 27169 / PCC 6605</strain>
    </source>
</reference>
<dbReference type="AlphaFoldDB" id="K9UEU5"/>
<evidence type="ECO:0000313" key="2">
    <source>
        <dbReference type="EMBL" id="AFY92946.1"/>
    </source>
</evidence>
<protein>
    <submittedName>
        <fullName evidence="2">Uncharacterized protein</fullName>
    </submittedName>
</protein>
<evidence type="ECO:0000256" key="1">
    <source>
        <dbReference type="SAM" id="MobiDB-lite"/>
    </source>
</evidence>
<dbReference type="RefSeq" id="WP_015159116.1">
    <property type="nucleotide sequence ID" value="NC_019697.1"/>
</dbReference>
<dbReference type="Proteomes" id="UP000010366">
    <property type="component" value="Chromosome"/>
</dbReference>
<proteinExistence type="predicted"/>
<dbReference type="KEGG" id="cmp:Cha6605_1830"/>
<name>K9UEU5_CHAP6</name>
<feature type="region of interest" description="Disordered" evidence="1">
    <location>
        <begin position="1"/>
        <end position="22"/>
    </location>
</feature>
<evidence type="ECO:0000313" key="3">
    <source>
        <dbReference type="Proteomes" id="UP000010366"/>
    </source>
</evidence>
<keyword evidence="3" id="KW-1185">Reference proteome</keyword>
<dbReference type="EMBL" id="CP003600">
    <property type="protein sequence ID" value="AFY92946.1"/>
    <property type="molecule type" value="Genomic_DNA"/>
</dbReference>
<gene>
    <name evidence="2" type="ORF">Cha6605_1830</name>
</gene>
<sequence>MKIRGDRVPGRSGTLCQRTKKKKLQNGQIQEYPLVSVERDVHNILHWLWHYQPLKG</sequence>
<dbReference type="STRING" id="1173020.Cha6605_1830"/>
<accession>K9UEU5</accession>
<organism evidence="2 3">
    <name type="scientific">Chamaesiphon minutus (strain ATCC 27169 / PCC 6605)</name>
    <dbReference type="NCBI Taxonomy" id="1173020"/>
    <lineage>
        <taxon>Bacteria</taxon>
        <taxon>Bacillati</taxon>
        <taxon>Cyanobacteriota</taxon>
        <taxon>Cyanophyceae</taxon>
        <taxon>Gomontiellales</taxon>
        <taxon>Chamaesiphonaceae</taxon>
        <taxon>Chamaesiphon</taxon>
    </lineage>
</organism>
<dbReference type="HOGENOM" id="CLU_195112_0_0_3"/>